<reference evidence="1 2" key="1">
    <citation type="submission" date="2019-05" db="EMBL/GenBank/DDBJ databases">
        <title>Another draft genome of Portunus trituberculatus and its Hox gene families provides insights of decapod evolution.</title>
        <authorList>
            <person name="Jeong J.-H."/>
            <person name="Song I."/>
            <person name="Kim S."/>
            <person name="Choi T."/>
            <person name="Kim D."/>
            <person name="Ryu S."/>
            <person name="Kim W."/>
        </authorList>
    </citation>
    <scope>NUCLEOTIDE SEQUENCE [LARGE SCALE GENOMIC DNA]</scope>
    <source>
        <tissue evidence="1">Muscle</tissue>
    </source>
</reference>
<organism evidence="1 2">
    <name type="scientific">Portunus trituberculatus</name>
    <name type="common">Swimming crab</name>
    <name type="synonym">Neptunus trituberculatus</name>
    <dbReference type="NCBI Taxonomy" id="210409"/>
    <lineage>
        <taxon>Eukaryota</taxon>
        <taxon>Metazoa</taxon>
        <taxon>Ecdysozoa</taxon>
        <taxon>Arthropoda</taxon>
        <taxon>Crustacea</taxon>
        <taxon>Multicrustacea</taxon>
        <taxon>Malacostraca</taxon>
        <taxon>Eumalacostraca</taxon>
        <taxon>Eucarida</taxon>
        <taxon>Decapoda</taxon>
        <taxon>Pleocyemata</taxon>
        <taxon>Brachyura</taxon>
        <taxon>Eubrachyura</taxon>
        <taxon>Portunoidea</taxon>
        <taxon>Portunidae</taxon>
        <taxon>Portuninae</taxon>
        <taxon>Portunus</taxon>
    </lineage>
</organism>
<accession>A0A5B7CZS4</accession>
<dbReference type="AlphaFoldDB" id="A0A5B7CZS4"/>
<name>A0A5B7CZS4_PORTR</name>
<protein>
    <submittedName>
        <fullName evidence="1">Uncharacterized protein</fullName>
    </submittedName>
</protein>
<dbReference type="Proteomes" id="UP000324222">
    <property type="component" value="Unassembled WGS sequence"/>
</dbReference>
<sequence>MGTSHYQVVVILEGVVEIGDPAAVTKHQHVPLLVETSRLSPGEEEALSFVNIESNVDLFLNRHTGKEVSRTVNSAYAYILV</sequence>
<dbReference type="EMBL" id="VSRR010000413">
    <property type="protein sequence ID" value="MPC15267.1"/>
    <property type="molecule type" value="Genomic_DNA"/>
</dbReference>
<comment type="caution">
    <text evidence="1">The sequence shown here is derived from an EMBL/GenBank/DDBJ whole genome shotgun (WGS) entry which is preliminary data.</text>
</comment>
<evidence type="ECO:0000313" key="2">
    <source>
        <dbReference type="Proteomes" id="UP000324222"/>
    </source>
</evidence>
<keyword evidence="2" id="KW-1185">Reference proteome</keyword>
<gene>
    <name evidence="1" type="ORF">E2C01_008053</name>
</gene>
<proteinExistence type="predicted"/>
<evidence type="ECO:0000313" key="1">
    <source>
        <dbReference type="EMBL" id="MPC15267.1"/>
    </source>
</evidence>